<dbReference type="Proteomes" id="UP001239397">
    <property type="component" value="Chromosome"/>
</dbReference>
<proteinExistence type="predicted"/>
<evidence type="ECO:0000313" key="2">
    <source>
        <dbReference type="EMBL" id="WIX98584.1"/>
    </source>
</evidence>
<dbReference type="EMBL" id="CP127295">
    <property type="protein sequence ID" value="WIX98584.1"/>
    <property type="molecule type" value="Genomic_DNA"/>
</dbReference>
<feature type="domain" description="Alpha-L-rhamnosidase six-hairpin glycosidase" evidence="1">
    <location>
        <begin position="4"/>
        <end position="62"/>
    </location>
</feature>
<dbReference type="AlphaFoldDB" id="A0A9Y2JIY5"/>
<gene>
    <name evidence="2" type="ORF">QRX60_31535</name>
</gene>
<dbReference type="InterPro" id="IPR012341">
    <property type="entry name" value="6hp_glycosidase-like_sf"/>
</dbReference>
<dbReference type="Gene3D" id="1.50.10.10">
    <property type="match status" value="1"/>
</dbReference>
<dbReference type="RefSeq" id="WP_285995068.1">
    <property type="nucleotide sequence ID" value="NZ_CP127295.1"/>
</dbReference>
<dbReference type="InterPro" id="IPR035396">
    <property type="entry name" value="Bac_rhamnosid6H"/>
</dbReference>
<name>A0A9Y2JIY5_9PSEU</name>
<organism evidence="2 3">
    <name type="scientific">Amycolatopsis mongoliensis</name>
    <dbReference type="NCBI Taxonomy" id="715475"/>
    <lineage>
        <taxon>Bacteria</taxon>
        <taxon>Bacillati</taxon>
        <taxon>Actinomycetota</taxon>
        <taxon>Actinomycetes</taxon>
        <taxon>Pseudonocardiales</taxon>
        <taxon>Pseudonocardiaceae</taxon>
        <taxon>Amycolatopsis</taxon>
    </lineage>
</organism>
<keyword evidence="3" id="KW-1185">Reference proteome</keyword>
<protein>
    <recommendedName>
        <fullName evidence="1">Alpha-L-rhamnosidase six-hairpin glycosidase domain-containing protein</fullName>
    </recommendedName>
</protein>
<evidence type="ECO:0000313" key="3">
    <source>
        <dbReference type="Proteomes" id="UP001239397"/>
    </source>
</evidence>
<evidence type="ECO:0000259" key="1">
    <source>
        <dbReference type="Pfam" id="PF17389"/>
    </source>
</evidence>
<dbReference type="GO" id="GO:0005975">
    <property type="term" value="P:carbohydrate metabolic process"/>
    <property type="evidence" value="ECO:0007669"/>
    <property type="project" value="InterPro"/>
</dbReference>
<reference evidence="2 3" key="1">
    <citation type="submission" date="2023-06" db="EMBL/GenBank/DDBJ databases">
        <authorList>
            <person name="Oyuntsetseg B."/>
            <person name="Kim S.B."/>
        </authorList>
    </citation>
    <scope>NUCLEOTIDE SEQUENCE [LARGE SCALE GENOMIC DNA]</scope>
    <source>
        <strain evidence="2 3">4-36</strain>
    </source>
</reference>
<dbReference type="KEGG" id="amog:QRX60_31535"/>
<dbReference type="Pfam" id="PF17389">
    <property type="entry name" value="Bac_rhamnosid6H"/>
    <property type="match status" value="1"/>
</dbReference>
<sequence>MPRLVPATDRPAVVAHLADDVEKRGVHLNTGAPGTKIILPALTDAGSGGYVFRAAARETTRSPERR</sequence>
<accession>A0A9Y2JIY5</accession>